<accession>A0ABN2PXP2</accession>
<dbReference type="EMBL" id="BAAAOF010000008">
    <property type="protein sequence ID" value="GAA1937571.1"/>
    <property type="molecule type" value="Genomic_DNA"/>
</dbReference>
<keyword evidence="2" id="KW-1185">Reference proteome</keyword>
<evidence type="ECO:0000313" key="2">
    <source>
        <dbReference type="Proteomes" id="UP001501343"/>
    </source>
</evidence>
<protein>
    <recommendedName>
        <fullName evidence="3">RES domain-containing protein</fullName>
    </recommendedName>
</protein>
<reference evidence="1 2" key="1">
    <citation type="journal article" date="2019" name="Int. J. Syst. Evol. Microbiol.">
        <title>The Global Catalogue of Microorganisms (GCM) 10K type strain sequencing project: providing services to taxonomists for standard genome sequencing and annotation.</title>
        <authorList>
            <consortium name="The Broad Institute Genomics Platform"/>
            <consortium name="The Broad Institute Genome Sequencing Center for Infectious Disease"/>
            <person name="Wu L."/>
            <person name="Ma J."/>
        </authorList>
    </citation>
    <scope>NUCLEOTIDE SEQUENCE [LARGE SCALE GENOMIC DNA]</scope>
    <source>
        <strain evidence="1 2">JCM 14900</strain>
    </source>
</reference>
<comment type="caution">
    <text evidence="1">The sequence shown here is derived from an EMBL/GenBank/DDBJ whole genome shotgun (WGS) entry which is preliminary data.</text>
</comment>
<evidence type="ECO:0000313" key="1">
    <source>
        <dbReference type="EMBL" id="GAA1937571.1"/>
    </source>
</evidence>
<name>A0ABN2PXP2_9MICO</name>
<dbReference type="Proteomes" id="UP001501343">
    <property type="component" value="Unassembled WGS sequence"/>
</dbReference>
<organism evidence="1 2">
    <name type="scientific">Microbacterium aoyamense</name>
    <dbReference type="NCBI Taxonomy" id="344166"/>
    <lineage>
        <taxon>Bacteria</taxon>
        <taxon>Bacillati</taxon>
        <taxon>Actinomycetota</taxon>
        <taxon>Actinomycetes</taxon>
        <taxon>Micrococcales</taxon>
        <taxon>Microbacteriaceae</taxon>
        <taxon>Microbacterium</taxon>
    </lineage>
</organism>
<dbReference type="RefSeq" id="WP_248151882.1">
    <property type="nucleotide sequence ID" value="NZ_BAAAOF010000008.1"/>
</dbReference>
<proteinExistence type="predicted"/>
<sequence length="187" mass="20472">MAMTEIAGAVEIGACEGYEWAIPEDDDGHEALASIDHHIEARSWPRPRFELVTRARGRRFRRATMPWCNDEVLVLRDEAIERVGPLLSGSGIFLPVSCDDAALVLFYAWARSDALDVGRSSITRFPSSGRVMRIDRPVLHAACLAEPGAFRVAESPRGPTFMTDDVAEGIQQTGIATGALFTDVEIS</sequence>
<gene>
    <name evidence="1" type="ORF">GCM10009775_31990</name>
</gene>
<evidence type="ECO:0008006" key="3">
    <source>
        <dbReference type="Google" id="ProtNLM"/>
    </source>
</evidence>